<feature type="transmembrane region" description="Helical" evidence="1">
    <location>
        <begin position="440"/>
        <end position="466"/>
    </location>
</feature>
<gene>
    <name evidence="3" type="ORF">QVE165_LOCUS14433</name>
</gene>
<dbReference type="Proteomes" id="UP000663832">
    <property type="component" value="Unassembled WGS sequence"/>
</dbReference>
<dbReference type="InterPro" id="IPR007053">
    <property type="entry name" value="LRAT_dom"/>
</dbReference>
<evidence type="ECO:0000256" key="1">
    <source>
        <dbReference type="SAM" id="Phobius"/>
    </source>
</evidence>
<sequence>MDLLDIAMDHVISMSEITLGDHIYVRAGLGFTMSKEGIVVPGQDWNNSEQWMVVTNDVVQPDGSFPQLRLVTLNEFQGPELKLRRVRYNQGENILHHIKLEGTSYVQQQVPIDAIAENALLLYLLSQSIDDYGDQLQTLLGEQYKRFSYICSTTYAKDWALSFNLNSVDPQLSFDDKQNSSSAQATVQGITKERNSTSRGYEWSHAVETNELRRGDHIYAWRKGILYQHHAIVIGRSDVPEEGHRTHPIPIIQDLMVIENNRTDSPCIRIVTLAYFASNYLIQRVQYGRNNLVDVFCNDIKMRGKCHFQDSLPVDDIVKNALFLYHCADPNRQSHMGEYDFLFHNCEHFAFACSTDETLIHRYEQQNQLPDYRSQQWQATLNVASSAAVTAAWHTLDNTAAWKYLIESILPSMKGFSQPILKVVVNGASFQQALQSFIRIAGPVAGIVSGIACFVEIALLSVRHIIYLTTEGLKRTKALAIGLAIELANFVKGVIQSIVSNGLTACCSLIGGALGLLIPIPFINILLSVAFGFAGFALGRYIGGIPSNLYQYHKNKKDKDHQKKMIS</sequence>
<keyword evidence="4" id="KW-1185">Reference proteome</keyword>
<dbReference type="OrthoDB" id="10005574at2759"/>
<dbReference type="PROSITE" id="PS51934">
    <property type="entry name" value="LRAT"/>
    <property type="match status" value="1"/>
</dbReference>
<keyword evidence="1" id="KW-0472">Membrane</keyword>
<dbReference type="Gene3D" id="3.90.1720.10">
    <property type="entry name" value="endopeptidase domain like (from Nostoc punctiforme)"/>
    <property type="match status" value="1"/>
</dbReference>
<dbReference type="EMBL" id="CAJNOM010000076">
    <property type="protein sequence ID" value="CAF0991728.1"/>
    <property type="molecule type" value="Genomic_DNA"/>
</dbReference>
<evidence type="ECO:0000313" key="3">
    <source>
        <dbReference type="EMBL" id="CAF0991728.1"/>
    </source>
</evidence>
<keyword evidence="1" id="KW-1133">Transmembrane helix</keyword>
<dbReference type="PANTHER" id="PTHR46137:SF3">
    <property type="entry name" value="OS05G0310600 PROTEIN"/>
    <property type="match status" value="1"/>
</dbReference>
<evidence type="ECO:0000313" key="4">
    <source>
        <dbReference type="Proteomes" id="UP000663832"/>
    </source>
</evidence>
<organism evidence="3 4">
    <name type="scientific">Adineta steineri</name>
    <dbReference type="NCBI Taxonomy" id="433720"/>
    <lineage>
        <taxon>Eukaryota</taxon>
        <taxon>Metazoa</taxon>
        <taxon>Spiralia</taxon>
        <taxon>Gnathifera</taxon>
        <taxon>Rotifera</taxon>
        <taxon>Eurotatoria</taxon>
        <taxon>Bdelloidea</taxon>
        <taxon>Adinetida</taxon>
        <taxon>Adinetidae</taxon>
        <taxon>Adineta</taxon>
    </lineage>
</organism>
<dbReference type="Pfam" id="PF04970">
    <property type="entry name" value="LRAT"/>
    <property type="match status" value="1"/>
</dbReference>
<feature type="domain" description="LRAT" evidence="2">
    <location>
        <begin position="219"/>
        <end position="365"/>
    </location>
</feature>
<comment type="caution">
    <text evidence="3">The sequence shown here is derived from an EMBL/GenBank/DDBJ whole genome shotgun (WGS) entry which is preliminary data.</text>
</comment>
<keyword evidence="1" id="KW-0812">Transmembrane</keyword>
<feature type="transmembrane region" description="Helical" evidence="1">
    <location>
        <begin position="510"/>
        <end position="538"/>
    </location>
</feature>
<proteinExistence type="predicted"/>
<dbReference type="AlphaFoldDB" id="A0A814G232"/>
<evidence type="ECO:0000259" key="2">
    <source>
        <dbReference type="PROSITE" id="PS51934"/>
    </source>
</evidence>
<protein>
    <recommendedName>
        <fullName evidence="2">LRAT domain-containing protein</fullName>
    </recommendedName>
</protein>
<accession>A0A814G232</accession>
<dbReference type="PANTHER" id="PTHR46137">
    <property type="entry name" value="OS05G0310600 PROTEIN"/>
    <property type="match status" value="1"/>
</dbReference>
<reference evidence="3" key="1">
    <citation type="submission" date="2021-02" db="EMBL/GenBank/DDBJ databases">
        <authorList>
            <person name="Nowell W R."/>
        </authorList>
    </citation>
    <scope>NUCLEOTIDE SEQUENCE</scope>
</reference>
<name>A0A814G232_9BILA</name>